<evidence type="ECO:0000256" key="3">
    <source>
        <dbReference type="ARBA" id="ARBA00022643"/>
    </source>
</evidence>
<accession>A0ABV9JAT1</accession>
<dbReference type="RefSeq" id="WP_213534238.1">
    <property type="nucleotide sequence ID" value="NZ_BOVQ01000003.1"/>
</dbReference>
<keyword evidence="4 5" id="KW-0560">Oxidoreductase</keyword>
<keyword evidence="5" id="KW-0521">NADP</keyword>
<sequence>MTEQNETINLMMKHTSVRNFTEEKLSDETVKTLIEAGRAASNWKNFQSYSIIVVKSQEQKEAIFHYQPQKAIKNCSHYLVFVGDMNRAEKGVALNGGDFQPAGIESLLISSVDASVAAENVLLAAESLGYGGVMIGLIRDQSEEISDVLNLPNYTYPLFGIALGKPARLNDVKPRLPYEAVVFPEKYIEQSQEVIKEYDKVQDDYAGARRIGSTWSSRLVDQWGQAENPSSTENLKKKKLL</sequence>
<comment type="similarity">
    <text evidence="1 5">Belongs to the flavin oxidoreductase frp family.</text>
</comment>
<dbReference type="SUPFAM" id="SSF55469">
    <property type="entry name" value="FMN-dependent nitroreductase-like"/>
    <property type="match status" value="1"/>
</dbReference>
<reference evidence="8" key="1">
    <citation type="journal article" date="2019" name="Int. J. Syst. Evol. Microbiol.">
        <title>The Global Catalogue of Microorganisms (GCM) 10K type strain sequencing project: providing services to taxonomists for standard genome sequencing and annotation.</title>
        <authorList>
            <consortium name="The Broad Institute Genomics Platform"/>
            <consortium name="The Broad Institute Genome Sequencing Center for Infectious Disease"/>
            <person name="Wu L."/>
            <person name="Ma J."/>
        </authorList>
    </citation>
    <scope>NUCLEOTIDE SEQUENCE [LARGE SCALE GENOMIC DNA]</scope>
    <source>
        <strain evidence="8">CCUG 63287</strain>
    </source>
</reference>
<keyword evidence="3 5" id="KW-0288">FMN</keyword>
<dbReference type="InterPro" id="IPR016446">
    <property type="entry name" value="Flavin_OxRdtase_Frp"/>
</dbReference>
<evidence type="ECO:0000313" key="8">
    <source>
        <dbReference type="Proteomes" id="UP001595987"/>
    </source>
</evidence>
<feature type="domain" description="Nitroreductase" evidence="6">
    <location>
        <begin position="13"/>
        <end position="72"/>
    </location>
</feature>
<comment type="caution">
    <text evidence="7">The sequence shown here is derived from an EMBL/GenBank/DDBJ whole genome shotgun (WGS) entry which is preliminary data.</text>
</comment>
<dbReference type="Proteomes" id="UP001595987">
    <property type="component" value="Unassembled WGS sequence"/>
</dbReference>
<evidence type="ECO:0000256" key="2">
    <source>
        <dbReference type="ARBA" id="ARBA00022630"/>
    </source>
</evidence>
<keyword evidence="8" id="KW-1185">Reference proteome</keyword>
<dbReference type="CDD" id="cd02146">
    <property type="entry name" value="NfsA-like"/>
    <property type="match status" value="1"/>
</dbReference>
<evidence type="ECO:0000256" key="1">
    <source>
        <dbReference type="ARBA" id="ARBA00008366"/>
    </source>
</evidence>
<name>A0ABV9JAT1_9LACT</name>
<evidence type="ECO:0000256" key="5">
    <source>
        <dbReference type="PIRNR" id="PIRNR005426"/>
    </source>
</evidence>
<dbReference type="PANTHER" id="PTHR43425">
    <property type="entry name" value="OXYGEN-INSENSITIVE NADPH NITROREDUCTASE"/>
    <property type="match status" value="1"/>
</dbReference>
<keyword evidence="2 5" id="KW-0285">Flavoprotein</keyword>
<feature type="domain" description="Nitroreductase" evidence="6">
    <location>
        <begin position="111"/>
        <end position="165"/>
    </location>
</feature>
<organism evidence="7 8">
    <name type="scientific">Lactococcus nasutitermitis</name>
    <dbReference type="NCBI Taxonomy" id="1652957"/>
    <lineage>
        <taxon>Bacteria</taxon>
        <taxon>Bacillati</taxon>
        <taxon>Bacillota</taxon>
        <taxon>Bacilli</taxon>
        <taxon>Lactobacillales</taxon>
        <taxon>Streptococcaceae</taxon>
        <taxon>Lactococcus</taxon>
    </lineage>
</organism>
<evidence type="ECO:0000259" key="6">
    <source>
        <dbReference type="Pfam" id="PF00881"/>
    </source>
</evidence>
<dbReference type="Pfam" id="PF00881">
    <property type="entry name" value="Nitroreductase"/>
    <property type="match status" value="2"/>
</dbReference>
<dbReference type="PIRSF" id="PIRSF005426">
    <property type="entry name" value="Frp"/>
    <property type="match status" value="1"/>
</dbReference>
<evidence type="ECO:0000256" key="4">
    <source>
        <dbReference type="ARBA" id="ARBA00023002"/>
    </source>
</evidence>
<dbReference type="EMBL" id="JBHSGD010000001">
    <property type="protein sequence ID" value="MFC4651536.1"/>
    <property type="molecule type" value="Genomic_DNA"/>
</dbReference>
<gene>
    <name evidence="7" type="ORF">ACFO26_01255</name>
</gene>
<protein>
    <submittedName>
        <fullName evidence="7">NADPH-dependent oxidoreductase</fullName>
    </submittedName>
</protein>
<proteinExistence type="inferred from homology"/>
<dbReference type="Gene3D" id="3.40.109.10">
    <property type="entry name" value="NADH Oxidase"/>
    <property type="match status" value="1"/>
</dbReference>
<dbReference type="PANTHER" id="PTHR43425:SF2">
    <property type="entry name" value="OXYGEN-INSENSITIVE NADPH NITROREDUCTASE"/>
    <property type="match status" value="1"/>
</dbReference>
<dbReference type="InterPro" id="IPR000415">
    <property type="entry name" value="Nitroreductase-like"/>
</dbReference>
<dbReference type="InterPro" id="IPR029479">
    <property type="entry name" value="Nitroreductase"/>
</dbReference>
<evidence type="ECO:0000313" key="7">
    <source>
        <dbReference type="EMBL" id="MFC4651536.1"/>
    </source>
</evidence>